<evidence type="ECO:0000313" key="3">
    <source>
        <dbReference type="Proteomes" id="UP000295558"/>
    </source>
</evidence>
<proteinExistence type="predicted"/>
<feature type="transmembrane region" description="Helical" evidence="1">
    <location>
        <begin position="156"/>
        <end position="181"/>
    </location>
</feature>
<evidence type="ECO:0008006" key="4">
    <source>
        <dbReference type="Google" id="ProtNLM"/>
    </source>
</evidence>
<organism evidence="2 3">
    <name type="scientific">Listeria rocourtiae</name>
    <dbReference type="NCBI Taxonomy" id="647910"/>
    <lineage>
        <taxon>Bacteria</taxon>
        <taxon>Bacillati</taxon>
        <taxon>Bacillota</taxon>
        <taxon>Bacilli</taxon>
        <taxon>Bacillales</taxon>
        <taxon>Listeriaceae</taxon>
        <taxon>Listeria</taxon>
    </lineage>
</organism>
<comment type="caution">
    <text evidence="2">The sequence shown here is derived from an EMBL/GenBank/DDBJ whole genome shotgun (WGS) entry which is preliminary data.</text>
</comment>
<gene>
    <name evidence="2" type="ORF">DFP96_11346</name>
</gene>
<keyword evidence="3" id="KW-1185">Reference proteome</keyword>
<evidence type="ECO:0000256" key="1">
    <source>
        <dbReference type="SAM" id="Phobius"/>
    </source>
</evidence>
<name>A0A4R6ZGU1_9LIST</name>
<dbReference type="EMBL" id="SNZK01000013">
    <property type="protein sequence ID" value="TDR51355.1"/>
    <property type="molecule type" value="Genomic_DNA"/>
</dbReference>
<reference evidence="2 3" key="1">
    <citation type="submission" date="2019-03" db="EMBL/GenBank/DDBJ databases">
        <title>Genomic Encyclopedia of Type Strains, Phase III (KMG-III): the genomes of soil and plant-associated and newly described type strains.</title>
        <authorList>
            <person name="Whitman W."/>
        </authorList>
    </citation>
    <scope>NUCLEOTIDE SEQUENCE [LARGE SCALE GENOMIC DNA]</scope>
    <source>
        <strain evidence="2 3">CECT 7972</strain>
    </source>
</reference>
<feature type="transmembrane region" description="Helical" evidence="1">
    <location>
        <begin position="214"/>
        <end position="232"/>
    </location>
</feature>
<evidence type="ECO:0000313" key="2">
    <source>
        <dbReference type="EMBL" id="TDR51355.1"/>
    </source>
</evidence>
<feature type="transmembrane region" description="Helical" evidence="1">
    <location>
        <begin position="239"/>
        <end position="256"/>
    </location>
</feature>
<feature type="transmembrane region" description="Helical" evidence="1">
    <location>
        <begin position="20"/>
        <end position="42"/>
    </location>
</feature>
<dbReference type="RefSeq" id="WP_036072954.1">
    <property type="nucleotide sequence ID" value="NZ_JAARQJ010000027.1"/>
</dbReference>
<protein>
    <recommendedName>
        <fullName evidence="4">ABC-2 type transport system permease protein</fullName>
    </recommendedName>
</protein>
<dbReference type="AlphaFoldDB" id="A0A4R6ZGU1"/>
<keyword evidence="1" id="KW-0812">Transmembrane</keyword>
<accession>A0A4R6ZGU1</accession>
<sequence>MKNILAVIKQQLSYQLKARYFFVFLIVVVFLCSIASIFQVAAYKESVTTLTRELGEVKKSDSQLDLDDFLKQDVNVTYVDGGGQQVDNYIKYDFSKMVSHYNALQPLNAFNQFFTSIAFVFFQLMIGIYGLFLAYTNIKYSTDKFLIMQYGKASYFFGQIIAGMITIGVVLVQILICAPIIQRMVNLLAPVKTPYLSYVPINQVVFVDKLPMELLTMFAIGAVYVVCIYCFTTLLKNQIIPLLTIFVYVLILPKLGTYDFKNIILYSIQKNFNTSAASLDMVPARAVNMLIVVVIGILLLCILLMGAFWLDKERGFYSSYFKEHNKSREL</sequence>
<keyword evidence="1" id="KW-1133">Transmembrane helix</keyword>
<feature type="transmembrane region" description="Helical" evidence="1">
    <location>
        <begin position="113"/>
        <end position="135"/>
    </location>
</feature>
<feature type="transmembrane region" description="Helical" evidence="1">
    <location>
        <begin position="289"/>
        <end position="310"/>
    </location>
</feature>
<keyword evidence="1" id="KW-0472">Membrane</keyword>
<dbReference type="Proteomes" id="UP000295558">
    <property type="component" value="Unassembled WGS sequence"/>
</dbReference>